<keyword evidence="5" id="KW-1185">Reference proteome</keyword>
<accession>A0A502DN35</accession>
<dbReference type="NCBIfam" id="TIGR04529">
    <property type="entry name" value="MTB_hemophore"/>
    <property type="match status" value="1"/>
</dbReference>
<keyword evidence="2" id="KW-1133">Transmembrane helix</keyword>
<dbReference type="InterPro" id="IPR032407">
    <property type="entry name" value="MHB"/>
</dbReference>
<feature type="transmembrane region" description="Helical" evidence="2">
    <location>
        <begin position="12"/>
        <end position="31"/>
    </location>
</feature>
<dbReference type="Proteomes" id="UP000320095">
    <property type="component" value="Unassembled WGS sequence"/>
</dbReference>
<feature type="compositionally biased region" description="Gly residues" evidence="1">
    <location>
        <begin position="178"/>
        <end position="188"/>
    </location>
</feature>
<gene>
    <name evidence="4" type="ORF">EAH80_30370</name>
</gene>
<evidence type="ECO:0000313" key="4">
    <source>
        <dbReference type="EMBL" id="TPG25516.1"/>
    </source>
</evidence>
<dbReference type="InterPro" id="IPR030937">
    <property type="entry name" value="Hemophore_Rv0203"/>
</dbReference>
<evidence type="ECO:0000256" key="1">
    <source>
        <dbReference type="SAM" id="MobiDB-lite"/>
    </source>
</evidence>
<name>A0A502DN35_9MYCO</name>
<dbReference type="GO" id="GO:0020037">
    <property type="term" value="F:heme binding"/>
    <property type="evidence" value="ECO:0007669"/>
    <property type="project" value="InterPro"/>
</dbReference>
<dbReference type="NCBIfam" id="TIGR04530">
    <property type="entry name" value="hemophoreRv0203"/>
    <property type="match status" value="1"/>
</dbReference>
<dbReference type="RefSeq" id="WP_140700033.1">
    <property type="nucleotide sequence ID" value="NZ_RCZG01000027.1"/>
</dbReference>
<protein>
    <submittedName>
        <fullName evidence="4">Hemophore</fullName>
    </submittedName>
</protein>
<evidence type="ECO:0000313" key="5">
    <source>
        <dbReference type="Proteomes" id="UP000320095"/>
    </source>
</evidence>
<dbReference type="EMBL" id="RCZG01000027">
    <property type="protein sequence ID" value="TPG25516.1"/>
    <property type="molecule type" value="Genomic_DNA"/>
</dbReference>
<reference evidence="4 5" key="1">
    <citation type="journal article" date="2019" name="Environ. Microbiol.">
        <title>Species interactions and distinct microbial communities in high Arctic permafrost affected cryosols are associated with the CH4 and CO2 gas fluxes.</title>
        <authorList>
            <person name="Altshuler I."/>
            <person name="Hamel J."/>
            <person name="Turney S."/>
            <person name="Magnuson E."/>
            <person name="Levesque R."/>
            <person name="Greer C."/>
            <person name="Whyte L.G."/>
        </authorList>
    </citation>
    <scope>NUCLEOTIDE SEQUENCE [LARGE SCALE GENOMIC DNA]</scope>
    <source>
        <strain evidence="4 5">S5.20</strain>
    </source>
</reference>
<dbReference type="GO" id="GO:0015886">
    <property type="term" value="P:heme transport"/>
    <property type="evidence" value="ECO:0007669"/>
    <property type="project" value="InterPro"/>
</dbReference>
<proteinExistence type="predicted"/>
<dbReference type="OrthoDB" id="4753125at2"/>
<evidence type="ECO:0000259" key="3">
    <source>
        <dbReference type="Pfam" id="PF16525"/>
    </source>
</evidence>
<dbReference type="Gene3D" id="1.20.20.20">
    <property type="entry name" value="Haemophore, haem-binding domain"/>
    <property type="match status" value="1"/>
</dbReference>
<organism evidence="4 5">
    <name type="scientific">Mycolicibacterium hodleri</name>
    <dbReference type="NCBI Taxonomy" id="49897"/>
    <lineage>
        <taxon>Bacteria</taxon>
        <taxon>Bacillati</taxon>
        <taxon>Actinomycetota</taxon>
        <taxon>Actinomycetes</taxon>
        <taxon>Mycobacteriales</taxon>
        <taxon>Mycobacteriaceae</taxon>
        <taxon>Mycolicibacterium</taxon>
    </lineage>
</organism>
<feature type="region of interest" description="Disordered" evidence="1">
    <location>
        <begin position="167"/>
        <end position="188"/>
    </location>
</feature>
<dbReference type="AlphaFoldDB" id="A0A502DN35"/>
<keyword evidence="2" id="KW-0812">Transmembrane</keyword>
<dbReference type="InterPro" id="IPR038378">
    <property type="entry name" value="MHB_sf"/>
</dbReference>
<evidence type="ECO:0000256" key="2">
    <source>
        <dbReference type="SAM" id="Phobius"/>
    </source>
</evidence>
<sequence>MTVATSVLRRYLAGVFAASAGGGVIVAAMVLPGTPAATAASDPCAASEIAKTIGSVATSTGTYLDSHPETNAALTTISQQQAGPQSLGALKSYFDANPQAAKDMQALQSPLQGLSARCRLPLTLPQVLGLLQGAQGQAGALPGGLPGALSAVQNVGVPGTAPVTQSAPVAAATPAGGPLQGPGTTTGR</sequence>
<comment type="caution">
    <text evidence="4">The sequence shown here is derived from an EMBL/GenBank/DDBJ whole genome shotgun (WGS) entry which is preliminary data.</text>
</comment>
<dbReference type="Pfam" id="PF16525">
    <property type="entry name" value="MHB"/>
    <property type="match status" value="1"/>
</dbReference>
<keyword evidence="2" id="KW-0472">Membrane</keyword>
<feature type="domain" description="Haemophore haem-binding" evidence="3">
    <location>
        <begin position="42"/>
        <end position="119"/>
    </location>
</feature>
<feature type="compositionally biased region" description="Low complexity" evidence="1">
    <location>
        <begin position="167"/>
        <end position="177"/>
    </location>
</feature>